<gene>
    <name evidence="1" type="ORF">NWF35_04135</name>
</gene>
<dbReference type="EMBL" id="JANRHH010000019">
    <property type="protein sequence ID" value="MDN4593097.1"/>
    <property type="molecule type" value="Genomic_DNA"/>
</dbReference>
<accession>A0ABT8IJY8</accession>
<comment type="caution">
    <text evidence="1">The sequence shown here is derived from an EMBL/GenBank/DDBJ whole genome shotgun (WGS) entry which is preliminary data.</text>
</comment>
<proteinExistence type="predicted"/>
<protein>
    <submittedName>
        <fullName evidence="1">Uncharacterized protein</fullName>
    </submittedName>
</protein>
<dbReference type="Proteomes" id="UP001174196">
    <property type="component" value="Unassembled WGS sequence"/>
</dbReference>
<organism evidence="1 2">
    <name type="scientific">Polycladomyces subterraneus</name>
    <dbReference type="NCBI Taxonomy" id="1016997"/>
    <lineage>
        <taxon>Bacteria</taxon>
        <taxon>Bacillati</taxon>
        <taxon>Bacillota</taxon>
        <taxon>Bacilli</taxon>
        <taxon>Bacillales</taxon>
        <taxon>Thermoactinomycetaceae</taxon>
        <taxon>Polycladomyces</taxon>
    </lineage>
</organism>
<name>A0ABT8IJY8_9BACL</name>
<dbReference type="RefSeq" id="WP_301237807.1">
    <property type="nucleotide sequence ID" value="NZ_JANRHH010000019.1"/>
</dbReference>
<evidence type="ECO:0000313" key="1">
    <source>
        <dbReference type="EMBL" id="MDN4593097.1"/>
    </source>
</evidence>
<sequence>MGITVAILMEAGDVVTAKLDQLGDVRRCGEMMQYQKLAEVLWSTTYNTTL</sequence>
<evidence type="ECO:0000313" key="2">
    <source>
        <dbReference type="Proteomes" id="UP001174196"/>
    </source>
</evidence>
<reference evidence="1" key="1">
    <citation type="submission" date="2022-08" db="EMBL/GenBank/DDBJ databases">
        <title>Polycladomyces zharkentsis sp. nov., a novel thermophilic CMC and starch-degrading bacterium isolated from a geothermal spring in Kazakhstan.</title>
        <authorList>
            <person name="Mashzhan A."/>
            <person name="Kistaubaeva A."/>
            <person name="Javier-Lopez R."/>
            <person name="Birkeland N.-K."/>
        </authorList>
    </citation>
    <scope>NUCLEOTIDE SEQUENCE</scope>
    <source>
        <strain evidence="1">KSR 13</strain>
    </source>
</reference>
<keyword evidence="2" id="KW-1185">Reference proteome</keyword>